<keyword evidence="6" id="KW-1133">Transmembrane helix</keyword>
<dbReference type="Proteomes" id="UP000054350">
    <property type="component" value="Unassembled WGS sequence"/>
</dbReference>
<dbReference type="OrthoDB" id="14784at2759"/>
<gene>
    <name evidence="8" type="ORF">AMAG_20557</name>
</gene>
<keyword evidence="5" id="KW-0560">Oxidoreductase</keyword>
<keyword evidence="3" id="KW-0285">Flavoprotein</keyword>
<dbReference type="GO" id="GO:0009220">
    <property type="term" value="P:pyrimidine ribonucleotide biosynthetic process"/>
    <property type="evidence" value="ECO:0007669"/>
    <property type="project" value="TreeGrafter"/>
</dbReference>
<comment type="cofactor">
    <cofactor evidence="1">
        <name>FMN</name>
        <dbReference type="ChEBI" id="CHEBI:58210"/>
    </cofactor>
</comment>
<dbReference type="VEuPathDB" id="FungiDB:AMAG_20557"/>
<dbReference type="PANTHER" id="PTHR48109">
    <property type="entry name" value="DIHYDROOROTATE DEHYDROGENASE (QUINONE), MITOCHONDRIAL-RELATED"/>
    <property type="match status" value="1"/>
</dbReference>
<comment type="pathway">
    <text evidence="2">Pyrimidine metabolism; UMP biosynthesis via de novo pathway.</text>
</comment>
<dbReference type="GO" id="GO:0006207">
    <property type="term" value="P:'de novo' pyrimidine nucleobase biosynthetic process"/>
    <property type="evidence" value="ECO:0007669"/>
    <property type="project" value="TreeGrafter"/>
</dbReference>
<protein>
    <recommendedName>
        <fullName evidence="7">Dihydroorotate dehydrogenase catalytic domain-containing protein</fullName>
    </recommendedName>
</protein>
<accession>A0A0L0TCD3</accession>
<dbReference type="Gene3D" id="3.20.20.70">
    <property type="entry name" value="Aldolase class I"/>
    <property type="match status" value="1"/>
</dbReference>
<evidence type="ECO:0000256" key="2">
    <source>
        <dbReference type="ARBA" id="ARBA00004725"/>
    </source>
</evidence>
<evidence type="ECO:0000256" key="1">
    <source>
        <dbReference type="ARBA" id="ARBA00001917"/>
    </source>
</evidence>
<feature type="domain" description="Dihydroorotate dehydrogenase catalytic" evidence="7">
    <location>
        <begin position="109"/>
        <end position="157"/>
    </location>
</feature>
<evidence type="ECO:0000313" key="9">
    <source>
        <dbReference type="Proteomes" id="UP000054350"/>
    </source>
</evidence>
<keyword evidence="6" id="KW-0812">Transmembrane</keyword>
<evidence type="ECO:0000256" key="4">
    <source>
        <dbReference type="ARBA" id="ARBA00022643"/>
    </source>
</evidence>
<sequence>MFTTPARVASARLLRTSSTTLPRALLSSTAPTTAPTRSTTASLATLAAGCAAAGLVAVYALDVRAGIHRAVTMPLARTVLDPETAHKVGVRLARWGLAPRDRREDDEVLRVRIWGKDVSNPVGLAAGFDKNGEGVDAVLGMGFGSVEVGSITPVPQTVIVTAVFGLVVAAVAAAATATAAGCAVAPRVASSPVGLASAVPAGIAHVDAPPPAAR</sequence>
<dbReference type="InterPro" id="IPR005720">
    <property type="entry name" value="Dihydroorotate_DH_cat"/>
</dbReference>
<evidence type="ECO:0000256" key="3">
    <source>
        <dbReference type="ARBA" id="ARBA00022630"/>
    </source>
</evidence>
<keyword evidence="6" id="KW-0472">Membrane</keyword>
<reference evidence="9" key="2">
    <citation type="submission" date="2009-11" db="EMBL/GenBank/DDBJ databases">
        <title>The Genome Sequence of Allomyces macrogynus strain ATCC 38327.</title>
        <authorList>
            <consortium name="The Broad Institute Genome Sequencing Platform"/>
            <person name="Russ C."/>
            <person name="Cuomo C."/>
            <person name="Shea T."/>
            <person name="Young S.K."/>
            <person name="Zeng Q."/>
            <person name="Koehrsen M."/>
            <person name="Haas B."/>
            <person name="Borodovsky M."/>
            <person name="Guigo R."/>
            <person name="Alvarado L."/>
            <person name="Berlin A."/>
            <person name="Borenstein D."/>
            <person name="Chen Z."/>
            <person name="Engels R."/>
            <person name="Freedman E."/>
            <person name="Gellesch M."/>
            <person name="Goldberg J."/>
            <person name="Griggs A."/>
            <person name="Gujja S."/>
            <person name="Heiman D."/>
            <person name="Hepburn T."/>
            <person name="Howarth C."/>
            <person name="Jen D."/>
            <person name="Larson L."/>
            <person name="Lewis B."/>
            <person name="Mehta T."/>
            <person name="Park D."/>
            <person name="Pearson M."/>
            <person name="Roberts A."/>
            <person name="Saif S."/>
            <person name="Shenoy N."/>
            <person name="Sisk P."/>
            <person name="Stolte C."/>
            <person name="Sykes S."/>
            <person name="Walk T."/>
            <person name="White J."/>
            <person name="Yandava C."/>
            <person name="Burger G."/>
            <person name="Gray M.W."/>
            <person name="Holland P.W.H."/>
            <person name="King N."/>
            <person name="Lang F.B.F."/>
            <person name="Roger A.J."/>
            <person name="Ruiz-Trillo I."/>
            <person name="Lander E."/>
            <person name="Nusbaum C."/>
        </authorList>
    </citation>
    <scope>NUCLEOTIDE SEQUENCE [LARGE SCALE GENOMIC DNA]</scope>
    <source>
        <strain evidence="9">ATCC 38327</strain>
    </source>
</reference>
<dbReference type="PANTHER" id="PTHR48109:SF4">
    <property type="entry name" value="DIHYDROOROTATE DEHYDROGENASE (QUINONE), MITOCHONDRIAL"/>
    <property type="match status" value="1"/>
</dbReference>
<dbReference type="InterPro" id="IPR050074">
    <property type="entry name" value="DHO_dehydrogenase"/>
</dbReference>
<dbReference type="GO" id="GO:0005743">
    <property type="term" value="C:mitochondrial inner membrane"/>
    <property type="evidence" value="ECO:0007669"/>
    <property type="project" value="TreeGrafter"/>
</dbReference>
<keyword evidence="4" id="KW-0288">FMN</keyword>
<dbReference type="GO" id="GO:0004152">
    <property type="term" value="F:dihydroorotate dehydrogenase activity"/>
    <property type="evidence" value="ECO:0007669"/>
    <property type="project" value="TreeGrafter"/>
</dbReference>
<organism evidence="8 9">
    <name type="scientific">Allomyces macrogynus (strain ATCC 38327)</name>
    <name type="common">Allomyces javanicus var. macrogynus</name>
    <dbReference type="NCBI Taxonomy" id="578462"/>
    <lineage>
        <taxon>Eukaryota</taxon>
        <taxon>Fungi</taxon>
        <taxon>Fungi incertae sedis</taxon>
        <taxon>Blastocladiomycota</taxon>
        <taxon>Blastocladiomycetes</taxon>
        <taxon>Blastocladiales</taxon>
        <taxon>Blastocladiaceae</taxon>
        <taxon>Allomyces</taxon>
    </lineage>
</organism>
<evidence type="ECO:0000259" key="7">
    <source>
        <dbReference type="Pfam" id="PF01180"/>
    </source>
</evidence>
<dbReference type="AlphaFoldDB" id="A0A0L0TCD3"/>
<evidence type="ECO:0000256" key="6">
    <source>
        <dbReference type="SAM" id="Phobius"/>
    </source>
</evidence>
<dbReference type="eggNOG" id="KOG1436">
    <property type="taxonomic scope" value="Eukaryota"/>
</dbReference>
<name>A0A0L0TCD3_ALLM3</name>
<evidence type="ECO:0000256" key="5">
    <source>
        <dbReference type="ARBA" id="ARBA00023002"/>
    </source>
</evidence>
<proteinExistence type="predicted"/>
<feature type="transmembrane region" description="Helical" evidence="6">
    <location>
        <begin position="41"/>
        <end position="61"/>
    </location>
</feature>
<reference evidence="8 9" key="1">
    <citation type="submission" date="2009-11" db="EMBL/GenBank/DDBJ databases">
        <title>Annotation of Allomyces macrogynus ATCC 38327.</title>
        <authorList>
            <consortium name="The Broad Institute Genome Sequencing Platform"/>
            <person name="Russ C."/>
            <person name="Cuomo C."/>
            <person name="Burger G."/>
            <person name="Gray M.W."/>
            <person name="Holland P.W.H."/>
            <person name="King N."/>
            <person name="Lang F.B.F."/>
            <person name="Roger A.J."/>
            <person name="Ruiz-Trillo I."/>
            <person name="Young S.K."/>
            <person name="Zeng Q."/>
            <person name="Gargeya S."/>
            <person name="Fitzgerald M."/>
            <person name="Haas B."/>
            <person name="Abouelleil A."/>
            <person name="Alvarado L."/>
            <person name="Arachchi H.M."/>
            <person name="Berlin A."/>
            <person name="Chapman S.B."/>
            <person name="Gearin G."/>
            <person name="Goldberg J."/>
            <person name="Griggs A."/>
            <person name="Gujja S."/>
            <person name="Hansen M."/>
            <person name="Heiman D."/>
            <person name="Howarth C."/>
            <person name="Larimer J."/>
            <person name="Lui A."/>
            <person name="MacDonald P.J.P."/>
            <person name="McCowen C."/>
            <person name="Montmayeur A."/>
            <person name="Murphy C."/>
            <person name="Neiman D."/>
            <person name="Pearson M."/>
            <person name="Priest M."/>
            <person name="Roberts A."/>
            <person name="Saif S."/>
            <person name="Shea T."/>
            <person name="Sisk P."/>
            <person name="Stolte C."/>
            <person name="Sykes S."/>
            <person name="Wortman J."/>
            <person name="Nusbaum C."/>
            <person name="Birren B."/>
        </authorList>
    </citation>
    <scope>NUCLEOTIDE SEQUENCE [LARGE SCALE GENOMIC DNA]</scope>
    <source>
        <strain evidence="8 9">ATCC 38327</strain>
    </source>
</reference>
<dbReference type="InterPro" id="IPR013785">
    <property type="entry name" value="Aldolase_TIM"/>
</dbReference>
<dbReference type="STRING" id="578462.A0A0L0TCD3"/>
<dbReference type="SUPFAM" id="SSF51395">
    <property type="entry name" value="FMN-linked oxidoreductases"/>
    <property type="match status" value="1"/>
</dbReference>
<keyword evidence="9" id="KW-1185">Reference proteome</keyword>
<evidence type="ECO:0000313" key="8">
    <source>
        <dbReference type="EMBL" id="KNE72209.1"/>
    </source>
</evidence>
<dbReference type="Pfam" id="PF01180">
    <property type="entry name" value="DHO_dh"/>
    <property type="match status" value="1"/>
</dbReference>
<dbReference type="EMBL" id="GG745378">
    <property type="protein sequence ID" value="KNE72209.1"/>
    <property type="molecule type" value="Genomic_DNA"/>
</dbReference>